<proteinExistence type="predicted"/>
<dbReference type="InterPro" id="IPR019734">
    <property type="entry name" value="TPR_rpt"/>
</dbReference>
<gene>
    <name evidence="5" type="ORF">GCM10009681_14710</name>
</gene>
<protein>
    <submittedName>
        <fullName evidence="5">LuxR family transcriptional regulator</fullName>
    </submittedName>
</protein>
<evidence type="ECO:0000259" key="4">
    <source>
        <dbReference type="PROSITE" id="PS50043"/>
    </source>
</evidence>
<dbReference type="SUPFAM" id="SSF46894">
    <property type="entry name" value="C-terminal effector domain of the bipartite response regulators"/>
    <property type="match status" value="1"/>
</dbReference>
<dbReference type="InterPro" id="IPR027417">
    <property type="entry name" value="P-loop_NTPase"/>
</dbReference>
<dbReference type="EMBL" id="BAAALS010000005">
    <property type="protein sequence ID" value="GAA1744831.1"/>
    <property type="molecule type" value="Genomic_DNA"/>
</dbReference>
<keyword evidence="2" id="KW-0067">ATP-binding</keyword>
<dbReference type="SUPFAM" id="SSF52540">
    <property type="entry name" value="P-loop containing nucleoside triphosphate hydrolases"/>
    <property type="match status" value="1"/>
</dbReference>
<dbReference type="SMART" id="SM00421">
    <property type="entry name" value="HTH_LUXR"/>
    <property type="match status" value="1"/>
</dbReference>
<feature type="repeat" description="TPR" evidence="3">
    <location>
        <begin position="643"/>
        <end position="676"/>
    </location>
</feature>
<dbReference type="InterPro" id="IPR000792">
    <property type="entry name" value="Tscrpt_reg_LuxR_C"/>
</dbReference>
<dbReference type="Gene3D" id="3.40.50.300">
    <property type="entry name" value="P-loop containing nucleotide triphosphate hydrolases"/>
    <property type="match status" value="1"/>
</dbReference>
<evidence type="ECO:0000256" key="2">
    <source>
        <dbReference type="ARBA" id="ARBA00022840"/>
    </source>
</evidence>
<keyword evidence="6" id="KW-1185">Reference proteome</keyword>
<dbReference type="InterPro" id="IPR036388">
    <property type="entry name" value="WH-like_DNA-bd_sf"/>
</dbReference>
<dbReference type="InterPro" id="IPR041664">
    <property type="entry name" value="AAA_16"/>
</dbReference>
<dbReference type="Pfam" id="PF13191">
    <property type="entry name" value="AAA_16"/>
    <property type="match status" value="1"/>
</dbReference>
<comment type="caution">
    <text evidence="5">The sequence shown here is derived from an EMBL/GenBank/DDBJ whole genome shotgun (WGS) entry which is preliminary data.</text>
</comment>
<dbReference type="PROSITE" id="PS50043">
    <property type="entry name" value="HTH_LUXR_2"/>
    <property type="match status" value="1"/>
</dbReference>
<dbReference type="PANTHER" id="PTHR16305">
    <property type="entry name" value="TESTICULAR SOLUBLE ADENYLYL CYCLASE"/>
    <property type="match status" value="1"/>
</dbReference>
<keyword evidence="1" id="KW-0547">Nucleotide-binding</keyword>
<dbReference type="InterPro" id="IPR016032">
    <property type="entry name" value="Sig_transdc_resp-reg_C-effctor"/>
</dbReference>
<dbReference type="CDD" id="cd06170">
    <property type="entry name" value="LuxR_C_like"/>
    <property type="match status" value="1"/>
</dbReference>
<organism evidence="5 6">
    <name type="scientific">Luedemannella helvata</name>
    <dbReference type="NCBI Taxonomy" id="349315"/>
    <lineage>
        <taxon>Bacteria</taxon>
        <taxon>Bacillati</taxon>
        <taxon>Actinomycetota</taxon>
        <taxon>Actinomycetes</taxon>
        <taxon>Micromonosporales</taxon>
        <taxon>Micromonosporaceae</taxon>
        <taxon>Luedemannella</taxon>
    </lineage>
</organism>
<dbReference type="PRINTS" id="PR00038">
    <property type="entry name" value="HTHLUXR"/>
</dbReference>
<name>A0ABP4W1C8_9ACTN</name>
<evidence type="ECO:0000256" key="3">
    <source>
        <dbReference type="PROSITE-ProRule" id="PRU00339"/>
    </source>
</evidence>
<dbReference type="Proteomes" id="UP001500655">
    <property type="component" value="Unassembled WGS sequence"/>
</dbReference>
<dbReference type="PROSITE" id="PS50005">
    <property type="entry name" value="TPR"/>
    <property type="match status" value="1"/>
</dbReference>
<dbReference type="Gene3D" id="1.10.10.10">
    <property type="entry name" value="Winged helix-like DNA-binding domain superfamily/Winged helix DNA-binding domain"/>
    <property type="match status" value="1"/>
</dbReference>
<sequence>MRHGMLDSVTARATIFVGRETEFGLLRDAVMRVRHEPVSVIIGGEAGVGKTRLVEEFGRFASSGGAEVLIGHCLELGEDGLPFAPFAAALRDLLRRHGPAAFAGYEQEFARLLPELGPVGPEVFSDSTRGYLFDLVGALFDRLAAERQLILIIEDLHWADRSTRELLAYLARSTRAAGVLVVGTYRADELHRGHPLRPFLAELDRLRGVERIELGRLDREATAEIVADLLGGQPAAPLIDSIHARAQGNPFFIEELTACADPSGCHLLPDTLRDLLLTRVDRLPETAQRVLRIAAAGGVRIGHRLLAAAADVSDAALEEALRLAVAAHLVIVDSDGGYEFRHALVREAVHDDLLPGERARLHARYAATIEADPTLVGVGLAPAEIAHHWYAAHDHPRALTAAMHAATVAGQRYAYAEKSRLLERVLELWEQVDDAPVRTGTDHLGLLESALSAAIGAGDYDRALGLAKAALAEVDSAAQPMRAARMLVQRAKLLRTFGKSDGSAQLREAYELIAPVPDDPRRAELLADIAAIMVTIERDEGSRIVKEAALVAGDLQDTAAQVSAAVTMGRLHGRQMSAESGLVEMRRAAAAAQRAGDLPGLVRANVNISDLLFDLGAYAESAEVALGGLADAGRVGIGRTTGVFLLANRGEALVALGQWDEADALFGEAARLDPPGTLELLWLMQRARLRLARGHASADDLVARAVAFLSLPYLGPQQRLPLRELRVAAALSANDAAEAVARAASGLGDPALASEPRYAWPLLAVAARAASVAADGAVPAAAVGALREWVRGLASSVPANHPAELAYAAQVAAELAAPEEANLAWRRAVAAWRHDGQPYPLAVALGRLAEAAAAAGDRALATDVIVEACAIAAALDVAPLRERLTTLSRRLGLRAAVRSATSGPGGRAEVLTAREVEVLRLVAAGHSNRRIGDTLYISPKTASVHVSRIIAKLAVANRIEAAAVAHRLGLLAESATN</sequence>
<dbReference type="SUPFAM" id="SSF48452">
    <property type="entry name" value="TPR-like"/>
    <property type="match status" value="1"/>
</dbReference>
<dbReference type="PANTHER" id="PTHR16305:SF35">
    <property type="entry name" value="TRANSCRIPTIONAL ACTIVATOR DOMAIN"/>
    <property type="match status" value="1"/>
</dbReference>
<feature type="domain" description="HTH luxR-type" evidence="4">
    <location>
        <begin position="904"/>
        <end position="969"/>
    </location>
</feature>
<keyword evidence="3" id="KW-0802">TPR repeat</keyword>
<evidence type="ECO:0000256" key="1">
    <source>
        <dbReference type="ARBA" id="ARBA00022741"/>
    </source>
</evidence>
<dbReference type="Pfam" id="PF00196">
    <property type="entry name" value="GerE"/>
    <property type="match status" value="1"/>
</dbReference>
<evidence type="ECO:0000313" key="5">
    <source>
        <dbReference type="EMBL" id="GAA1744831.1"/>
    </source>
</evidence>
<evidence type="ECO:0000313" key="6">
    <source>
        <dbReference type="Proteomes" id="UP001500655"/>
    </source>
</evidence>
<reference evidence="6" key="1">
    <citation type="journal article" date="2019" name="Int. J. Syst. Evol. Microbiol.">
        <title>The Global Catalogue of Microorganisms (GCM) 10K type strain sequencing project: providing services to taxonomists for standard genome sequencing and annotation.</title>
        <authorList>
            <consortium name="The Broad Institute Genomics Platform"/>
            <consortium name="The Broad Institute Genome Sequencing Center for Infectious Disease"/>
            <person name="Wu L."/>
            <person name="Ma J."/>
        </authorList>
    </citation>
    <scope>NUCLEOTIDE SEQUENCE [LARGE SCALE GENOMIC DNA]</scope>
    <source>
        <strain evidence="6">JCM 13249</strain>
    </source>
</reference>
<dbReference type="Gene3D" id="1.25.40.10">
    <property type="entry name" value="Tetratricopeptide repeat domain"/>
    <property type="match status" value="1"/>
</dbReference>
<accession>A0ABP4W1C8</accession>
<dbReference type="InterPro" id="IPR011990">
    <property type="entry name" value="TPR-like_helical_dom_sf"/>
</dbReference>